<name>A0ABN1AIT2_9LACT</name>
<dbReference type="Proteomes" id="UP001410648">
    <property type="component" value="Unassembled WGS sequence"/>
</dbReference>
<dbReference type="Pfam" id="PF13439">
    <property type="entry name" value="Glyco_transf_4"/>
    <property type="match status" value="1"/>
</dbReference>
<dbReference type="Pfam" id="PF00534">
    <property type="entry name" value="Glycos_transf_1"/>
    <property type="match status" value="1"/>
</dbReference>
<evidence type="ECO:0000313" key="4">
    <source>
        <dbReference type="Proteomes" id="UP001410648"/>
    </source>
</evidence>
<dbReference type="InterPro" id="IPR050194">
    <property type="entry name" value="Glycosyltransferase_grp1"/>
</dbReference>
<dbReference type="RefSeq" id="WP_346023977.1">
    <property type="nucleotide sequence ID" value="NZ_BAAADA010000040.1"/>
</dbReference>
<accession>A0ABN1AIT2</accession>
<dbReference type="EMBL" id="BAAADA010000040">
    <property type="protein sequence ID" value="GAA0477510.1"/>
    <property type="molecule type" value="Genomic_DNA"/>
</dbReference>
<evidence type="ECO:0000259" key="2">
    <source>
        <dbReference type="Pfam" id="PF13439"/>
    </source>
</evidence>
<dbReference type="CDD" id="cd03812">
    <property type="entry name" value="GT4_CapH-like"/>
    <property type="match status" value="1"/>
</dbReference>
<keyword evidence="4" id="KW-1185">Reference proteome</keyword>
<proteinExistence type="predicted"/>
<reference evidence="3 4" key="1">
    <citation type="journal article" date="2019" name="Int. J. Syst. Evol. Microbiol.">
        <title>The Global Catalogue of Microorganisms (GCM) 10K type strain sequencing project: providing services to taxonomists for standard genome sequencing and annotation.</title>
        <authorList>
            <consortium name="The Broad Institute Genomics Platform"/>
            <consortium name="The Broad Institute Genome Sequencing Center for Infectious Disease"/>
            <person name="Wu L."/>
            <person name="Ma J."/>
        </authorList>
    </citation>
    <scope>NUCLEOTIDE SEQUENCE [LARGE SCALE GENOMIC DNA]</scope>
    <source>
        <strain evidence="3 4">JCM 14232</strain>
    </source>
</reference>
<feature type="domain" description="Glycosyltransferase subfamily 4-like N-terminal" evidence="2">
    <location>
        <begin position="22"/>
        <end position="181"/>
    </location>
</feature>
<dbReference type="InterPro" id="IPR028098">
    <property type="entry name" value="Glyco_trans_4-like_N"/>
</dbReference>
<protein>
    <submittedName>
        <fullName evidence="3">Glycosyltransferase family 1 protein</fullName>
    </submittedName>
</protein>
<evidence type="ECO:0000313" key="3">
    <source>
        <dbReference type="EMBL" id="GAA0477510.1"/>
    </source>
</evidence>
<comment type="caution">
    <text evidence="3">The sequence shown here is derived from an EMBL/GenBank/DDBJ whole genome shotgun (WGS) entry which is preliminary data.</text>
</comment>
<dbReference type="PANTHER" id="PTHR45947">
    <property type="entry name" value="SULFOQUINOVOSYL TRANSFERASE SQD2"/>
    <property type="match status" value="1"/>
</dbReference>
<evidence type="ECO:0000259" key="1">
    <source>
        <dbReference type="Pfam" id="PF00534"/>
    </source>
</evidence>
<sequence length="376" mass="42318">MTVNSTDPPLRIAHVLGKMHGGGVEAMVMNYYRHINKSKIQFDFFVDKDSSIVPYQEIESLGGRVFVIAPYQNVIQYRKELTTIFLENNYKVVHSHINSLSPFPLSAAKKVGIPIRIAHSHSTSAPGETTKNIVKNTLRPFSKVYPSHYFSCTNTAGEWLFGKNIVKTKQLQVINNAIDVNKFAFNKDDRESLRVSLGLVDKLVIGHTGRLCFQKNQAFLIRVLHSFLKYEPDTILLLVGDGQDLNKLTNLAERLGIRESVLFLGNRADVHRYYSAMDVFAFPSKYEGFGISAIEAQASGLPVILSKTVPKEACLSDQCAILPLKEGEDNWTKKILELKEKRDRQLNGDFTDYSIDIIADNLESLYLSLVTESERG</sequence>
<dbReference type="Gene3D" id="3.40.50.2000">
    <property type="entry name" value="Glycogen Phosphorylase B"/>
    <property type="match status" value="2"/>
</dbReference>
<dbReference type="SUPFAM" id="SSF53756">
    <property type="entry name" value="UDP-Glycosyltransferase/glycogen phosphorylase"/>
    <property type="match status" value="1"/>
</dbReference>
<dbReference type="PANTHER" id="PTHR45947:SF3">
    <property type="entry name" value="SULFOQUINOVOSYL TRANSFERASE SQD2"/>
    <property type="match status" value="1"/>
</dbReference>
<gene>
    <name evidence="3" type="ORF">GCM10008936_04720</name>
</gene>
<feature type="domain" description="Glycosyl transferase family 1" evidence="1">
    <location>
        <begin position="190"/>
        <end position="308"/>
    </location>
</feature>
<dbReference type="InterPro" id="IPR001296">
    <property type="entry name" value="Glyco_trans_1"/>
</dbReference>
<organism evidence="3 4">
    <name type="scientific">Alkalibacterium indicireducens</name>
    <dbReference type="NCBI Taxonomy" id="398758"/>
    <lineage>
        <taxon>Bacteria</taxon>
        <taxon>Bacillati</taxon>
        <taxon>Bacillota</taxon>
        <taxon>Bacilli</taxon>
        <taxon>Lactobacillales</taxon>
        <taxon>Carnobacteriaceae</taxon>
        <taxon>Alkalibacterium</taxon>
    </lineage>
</organism>